<dbReference type="AlphaFoldDB" id="A0A8H9GWB6"/>
<feature type="transmembrane region" description="Helical" evidence="1">
    <location>
        <begin position="153"/>
        <end position="172"/>
    </location>
</feature>
<evidence type="ECO:0000256" key="1">
    <source>
        <dbReference type="SAM" id="Phobius"/>
    </source>
</evidence>
<feature type="transmembrane region" description="Helical" evidence="1">
    <location>
        <begin position="192"/>
        <end position="215"/>
    </location>
</feature>
<comment type="caution">
    <text evidence="2">The sequence shown here is derived from an EMBL/GenBank/DDBJ whole genome shotgun (WGS) entry which is preliminary data.</text>
</comment>
<sequence>MRLAYRIAGLWGRVALLVVLLWGALVTALSMTPRERTLADFHTALRTGQVTYVIYHGTPVDLRWSTGPLFWYHADRSANGAYTAGALLRDLNTAVPRPEATLAHPRQGLFPDWPFRVPFRLPFHGATWLVGGAWIVALLIMMGTDGPRLGNRWAWFWLFTVGEVGAMLFLLLEPRPLWRGLEPQNPVRNRMGGGGGCVLALCLSLVIPVLVAVGLSRVLHTLLDLLSAAP</sequence>
<proteinExistence type="predicted"/>
<reference evidence="2" key="2">
    <citation type="submission" date="2020-09" db="EMBL/GenBank/DDBJ databases">
        <authorList>
            <person name="Sun Q."/>
            <person name="Zhou Y."/>
        </authorList>
    </citation>
    <scope>NUCLEOTIDE SEQUENCE</scope>
    <source>
        <strain evidence="2">CGMCC 4.7138</strain>
    </source>
</reference>
<reference evidence="2" key="1">
    <citation type="journal article" date="2014" name="Int. J. Syst. Evol. Microbiol.">
        <title>Complete genome sequence of Corynebacterium casei LMG S-19264T (=DSM 44701T), isolated from a smear-ripened cheese.</title>
        <authorList>
            <consortium name="US DOE Joint Genome Institute (JGI-PGF)"/>
            <person name="Walter F."/>
            <person name="Albersmeier A."/>
            <person name="Kalinowski J."/>
            <person name="Ruckert C."/>
        </authorList>
    </citation>
    <scope>NUCLEOTIDE SEQUENCE</scope>
    <source>
        <strain evidence="2">CGMCC 4.7138</strain>
    </source>
</reference>
<keyword evidence="1" id="KW-1133">Transmembrane helix</keyword>
<keyword evidence="3" id="KW-1185">Reference proteome</keyword>
<accession>A0A8H9GWB6</accession>
<evidence type="ECO:0000313" key="2">
    <source>
        <dbReference type="EMBL" id="GGN96977.1"/>
    </source>
</evidence>
<keyword evidence="1" id="KW-0472">Membrane</keyword>
<protein>
    <submittedName>
        <fullName evidence="2">Uncharacterized protein</fullName>
    </submittedName>
</protein>
<dbReference type="EMBL" id="BMMN01000001">
    <property type="protein sequence ID" value="GGN96977.1"/>
    <property type="molecule type" value="Genomic_DNA"/>
</dbReference>
<dbReference type="Proteomes" id="UP000653480">
    <property type="component" value="Unassembled WGS sequence"/>
</dbReference>
<gene>
    <name evidence="2" type="ORF">GCM10011574_00080</name>
</gene>
<feature type="transmembrane region" description="Helical" evidence="1">
    <location>
        <begin position="121"/>
        <end position="141"/>
    </location>
</feature>
<evidence type="ECO:0000313" key="3">
    <source>
        <dbReference type="Proteomes" id="UP000653480"/>
    </source>
</evidence>
<keyword evidence="1" id="KW-0812">Transmembrane</keyword>
<name>A0A8H9GWB6_9ACTN</name>
<organism evidence="2 3">
    <name type="scientific">Microbispora bryophytorum</name>
    <dbReference type="NCBI Taxonomy" id="1460882"/>
    <lineage>
        <taxon>Bacteria</taxon>
        <taxon>Bacillati</taxon>
        <taxon>Actinomycetota</taxon>
        <taxon>Actinomycetes</taxon>
        <taxon>Streptosporangiales</taxon>
        <taxon>Streptosporangiaceae</taxon>
        <taxon>Microbispora</taxon>
    </lineage>
</organism>